<name>A0AAW9S3E9_9BACT</name>
<dbReference type="InterPro" id="IPR011009">
    <property type="entry name" value="Kinase-like_dom_sf"/>
</dbReference>
<comment type="caution">
    <text evidence="3">The sequence shown here is derived from an EMBL/GenBank/DDBJ whole genome shotgun (WGS) entry which is preliminary data.</text>
</comment>
<organism evidence="3 4">
    <name type="scientific">Rapidithrix thailandica</name>
    <dbReference type="NCBI Taxonomy" id="413964"/>
    <lineage>
        <taxon>Bacteria</taxon>
        <taxon>Pseudomonadati</taxon>
        <taxon>Bacteroidota</taxon>
        <taxon>Cytophagia</taxon>
        <taxon>Cytophagales</taxon>
        <taxon>Flammeovirgaceae</taxon>
        <taxon>Rapidithrix</taxon>
    </lineage>
</organism>
<keyword evidence="4" id="KW-1185">Reference proteome</keyword>
<keyword evidence="2" id="KW-0808">Transferase</keyword>
<sequence length="292" mass="33879">MNWPHSKSFFENALTNVCQNKPQIRTVKSLGGGCINQAVRLSTDAGEYFLKYNPEKALHFFEVEAKGLQLLANTQTVKVPQVIGYGKTEDKAYLVLEFLESRYPEAFYWENFGRQLARLHQHSEQAFGLSYANYIGALPQENDWKFTWEEFFFEKRLNIQFELALQNGLIDYSYLKKLEKLRSRLVDFFPVEKPSLLHGDLWSGNAMIGPGGQACVVDPAVYFGHREIELAFTRLFGGFEPEFYEAYQEVFPLQQGFEERVDIYNIYPLMVHVNLFGKSYLRGIDTVLQRML</sequence>
<dbReference type="Gene3D" id="3.90.1200.10">
    <property type="match status" value="1"/>
</dbReference>
<reference evidence="3 4" key="1">
    <citation type="submission" date="2024-04" db="EMBL/GenBank/DDBJ databases">
        <title>Novel genus in family Flammeovirgaceae.</title>
        <authorList>
            <person name="Nguyen T.H."/>
            <person name="Vuong T.Q."/>
            <person name="Le H."/>
            <person name="Kim S.-G."/>
        </authorList>
    </citation>
    <scope>NUCLEOTIDE SEQUENCE [LARGE SCALE GENOMIC DNA]</scope>
    <source>
        <strain evidence="3 4">JCM 23209</strain>
    </source>
</reference>
<evidence type="ECO:0000313" key="3">
    <source>
        <dbReference type="EMBL" id="MEN7548393.1"/>
    </source>
</evidence>
<evidence type="ECO:0000256" key="2">
    <source>
        <dbReference type="PIRNR" id="PIRNR006221"/>
    </source>
</evidence>
<accession>A0AAW9S3E9</accession>
<dbReference type="InterPro" id="IPR016477">
    <property type="entry name" value="Fructo-/Ketosamine-3-kinase"/>
</dbReference>
<dbReference type="PIRSF" id="PIRSF006221">
    <property type="entry name" value="Ketosamine-3-kinase"/>
    <property type="match status" value="1"/>
</dbReference>
<dbReference type="SUPFAM" id="SSF56112">
    <property type="entry name" value="Protein kinase-like (PK-like)"/>
    <property type="match status" value="1"/>
</dbReference>
<dbReference type="AlphaFoldDB" id="A0AAW9S3E9"/>
<protein>
    <submittedName>
        <fullName evidence="3">Fructosamine kinase family protein</fullName>
    </submittedName>
</protein>
<dbReference type="PANTHER" id="PTHR12149">
    <property type="entry name" value="FRUCTOSAMINE 3 KINASE-RELATED PROTEIN"/>
    <property type="match status" value="1"/>
</dbReference>
<dbReference type="EMBL" id="JBDKWZ010000005">
    <property type="protein sequence ID" value="MEN7548393.1"/>
    <property type="molecule type" value="Genomic_DNA"/>
</dbReference>
<keyword evidence="2 3" id="KW-0418">Kinase</keyword>
<dbReference type="PANTHER" id="PTHR12149:SF8">
    <property type="entry name" value="PROTEIN-RIBULOSAMINE 3-KINASE"/>
    <property type="match status" value="1"/>
</dbReference>
<gene>
    <name evidence="3" type="ORF">AAG747_10770</name>
</gene>
<dbReference type="RefSeq" id="WP_346821172.1">
    <property type="nucleotide sequence ID" value="NZ_JBDKWZ010000005.1"/>
</dbReference>
<evidence type="ECO:0000313" key="4">
    <source>
        <dbReference type="Proteomes" id="UP001403385"/>
    </source>
</evidence>
<comment type="similarity">
    <text evidence="1 2">Belongs to the fructosamine kinase family.</text>
</comment>
<dbReference type="Gene3D" id="3.30.200.20">
    <property type="entry name" value="Phosphorylase Kinase, domain 1"/>
    <property type="match status" value="1"/>
</dbReference>
<dbReference type="Proteomes" id="UP001403385">
    <property type="component" value="Unassembled WGS sequence"/>
</dbReference>
<evidence type="ECO:0000256" key="1">
    <source>
        <dbReference type="ARBA" id="ARBA00009460"/>
    </source>
</evidence>
<proteinExistence type="inferred from homology"/>
<dbReference type="GO" id="GO:0016301">
    <property type="term" value="F:kinase activity"/>
    <property type="evidence" value="ECO:0007669"/>
    <property type="project" value="UniProtKB-UniRule"/>
</dbReference>
<dbReference type="Pfam" id="PF03881">
    <property type="entry name" value="Fructosamin_kin"/>
    <property type="match status" value="1"/>
</dbReference>